<dbReference type="InterPro" id="IPR039123">
    <property type="entry name" value="PPTC7"/>
</dbReference>
<dbReference type="SMART" id="SM00332">
    <property type="entry name" value="PP2Cc"/>
    <property type="match status" value="1"/>
</dbReference>
<keyword evidence="4" id="KW-0460">Magnesium</keyword>
<keyword evidence="4" id="KW-0479">Metal-binding</keyword>
<sequence>MVKLRKTLLEEERLQNRNKEQQQWIVNVTKCGIAKEFQGSQNEALQQQKQWERGVYGDDACFIAHHEHTYVAGIADGVGGWKRHGIDPSQFSSQLMSNCAEIVRSGDFEHSRPDLIIKQAYNKLKMLNNKKPIGSSTACVLTITKRRLYSANLGDSGYLICRGGEIIFRSPEQTHYFNAPYQLSILPEQMLKEKKSFLLDKPESSELREHELQSGDIVLIASDGLWDNCHISTIAKLLYSEEDNIKQKTEEEGEEGQQNRSLQMSHASLQARCNSLALIARHLSADEHYISPFTQRALKHGIRAPGGKSDDVTIILFQVT</sequence>
<dbReference type="SMART" id="SM00331">
    <property type="entry name" value="PP2C_SIG"/>
    <property type="match status" value="1"/>
</dbReference>
<dbReference type="PROSITE" id="PS51746">
    <property type="entry name" value="PPM_2"/>
    <property type="match status" value="1"/>
</dbReference>
<dbReference type="PANTHER" id="PTHR12320:SF1">
    <property type="entry name" value="PROTEIN PHOSPHATASE PTC7 HOMOLOG"/>
    <property type="match status" value="1"/>
</dbReference>
<feature type="domain" description="PPM-type phosphatase" evidence="5">
    <location>
        <begin position="39"/>
        <end position="319"/>
    </location>
</feature>
<dbReference type="SUPFAM" id="SSF81606">
    <property type="entry name" value="PP2C-like"/>
    <property type="match status" value="1"/>
</dbReference>
<dbReference type="Gene3D" id="3.60.40.10">
    <property type="entry name" value="PPM-type phosphatase domain"/>
    <property type="match status" value="1"/>
</dbReference>
<reference evidence="6" key="1">
    <citation type="journal article" date="2020" name="Ecol. Evol.">
        <title>Genome structure and content of the rice root-knot nematode (Meloidogyne graminicola).</title>
        <authorList>
            <person name="Phan N.T."/>
            <person name="Danchin E.G.J."/>
            <person name="Klopp C."/>
            <person name="Perfus-Barbeoch L."/>
            <person name="Kozlowski D.K."/>
            <person name="Koutsovoulos G.D."/>
            <person name="Lopez-Roques C."/>
            <person name="Bouchez O."/>
            <person name="Zahm M."/>
            <person name="Besnard G."/>
            <person name="Bellafiore S."/>
        </authorList>
    </citation>
    <scope>NUCLEOTIDE SEQUENCE</scope>
    <source>
        <strain evidence="6">VN-18</strain>
    </source>
</reference>
<dbReference type="EC" id="3.1.3.16" evidence="4"/>
<organism evidence="6 7">
    <name type="scientific">Meloidogyne graminicola</name>
    <dbReference type="NCBI Taxonomy" id="189291"/>
    <lineage>
        <taxon>Eukaryota</taxon>
        <taxon>Metazoa</taxon>
        <taxon>Ecdysozoa</taxon>
        <taxon>Nematoda</taxon>
        <taxon>Chromadorea</taxon>
        <taxon>Rhabditida</taxon>
        <taxon>Tylenchina</taxon>
        <taxon>Tylenchomorpha</taxon>
        <taxon>Tylenchoidea</taxon>
        <taxon>Meloidogynidae</taxon>
        <taxon>Meloidogyninae</taxon>
        <taxon>Meloidogyne</taxon>
    </lineage>
</organism>
<evidence type="ECO:0000313" key="7">
    <source>
        <dbReference type="Proteomes" id="UP000605970"/>
    </source>
</evidence>
<proteinExistence type="inferred from homology"/>
<name>A0A8T0A362_9BILA</name>
<dbReference type="Proteomes" id="UP000605970">
    <property type="component" value="Unassembled WGS sequence"/>
</dbReference>
<dbReference type="OrthoDB" id="60843at2759"/>
<comment type="catalytic activity">
    <reaction evidence="4">
        <text>O-phospho-L-threonyl-[protein] + H2O = L-threonyl-[protein] + phosphate</text>
        <dbReference type="Rhea" id="RHEA:47004"/>
        <dbReference type="Rhea" id="RHEA-COMP:11060"/>
        <dbReference type="Rhea" id="RHEA-COMP:11605"/>
        <dbReference type="ChEBI" id="CHEBI:15377"/>
        <dbReference type="ChEBI" id="CHEBI:30013"/>
        <dbReference type="ChEBI" id="CHEBI:43474"/>
        <dbReference type="ChEBI" id="CHEBI:61977"/>
        <dbReference type="EC" id="3.1.3.16"/>
    </reaction>
</comment>
<protein>
    <recommendedName>
        <fullName evidence="4">Protein phosphatase</fullName>
        <ecNumber evidence="4">3.1.3.16</ecNumber>
    </recommendedName>
</protein>
<keyword evidence="7" id="KW-1185">Reference proteome</keyword>
<evidence type="ECO:0000256" key="3">
    <source>
        <dbReference type="ARBA" id="ARBA00022912"/>
    </source>
</evidence>
<dbReference type="GO" id="GO:0004722">
    <property type="term" value="F:protein serine/threonine phosphatase activity"/>
    <property type="evidence" value="ECO:0007669"/>
    <property type="project" value="UniProtKB-EC"/>
</dbReference>
<dbReference type="InterPro" id="IPR001932">
    <property type="entry name" value="PPM-type_phosphatase-like_dom"/>
</dbReference>
<dbReference type="EMBL" id="JABEBT010000003">
    <property type="protein sequence ID" value="KAF7639756.1"/>
    <property type="molecule type" value="Genomic_DNA"/>
</dbReference>
<dbReference type="GO" id="GO:0005739">
    <property type="term" value="C:mitochondrion"/>
    <property type="evidence" value="ECO:0007669"/>
    <property type="project" value="TreeGrafter"/>
</dbReference>
<comment type="cofactor">
    <cofactor evidence="1 4">
        <name>Mg(2+)</name>
        <dbReference type="ChEBI" id="CHEBI:18420"/>
    </cofactor>
</comment>
<dbReference type="PANTHER" id="PTHR12320">
    <property type="entry name" value="PROTEIN PHOSPHATASE 2C"/>
    <property type="match status" value="1"/>
</dbReference>
<dbReference type="Pfam" id="PF00481">
    <property type="entry name" value="PP2C"/>
    <property type="match status" value="1"/>
</dbReference>
<evidence type="ECO:0000256" key="1">
    <source>
        <dbReference type="ARBA" id="ARBA00001946"/>
    </source>
</evidence>
<dbReference type="GO" id="GO:0046872">
    <property type="term" value="F:metal ion binding"/>
    <property type="evidence" value="ECO:0007669"/>
    <property type="project" value="UniProtKB-UniRule"/>
</dbReference>
<keyword evidence="4" id="KW-0464">Manganese</keyword>
<keyword evidence="4" id="KW-0378">Hydrolase</keyword>
<comment type="catalytic activity">
    <reaction evidence="4">
        <text>O-phospho-L-seryl-[protein] + H2O = L-seryl-[protein] + phosphate</text>
        <dbReference type="Rhea" id="RHEA:20629"/>
        <dbReference type="Rhea" id="RHEA-COMP:9863"/>
        <dbReference type="Rhea" id="RHEA-COMP:11604"/>
        <dbReference type="ChEBI" id="CHEBI:15377"/>
        <dbReference type="ChEBI" id="CHEBI:29999"/>
        <dbReference type="ChEBI" id="CHEBI:43474"/>
        <dbReference type="ChEBI" id="CHEBI:83421"/>
        <dbReference type="EC" id="3.1.3.16"/>
    </reaction>
</comment>
<dbReference type="AlphaFoldDB" id="A0A8T0A362"/>
<comment type="similarity">
    <text evidence="2 4">Belongs to the PP2C family.</text>
</comment>
<dbReference type="InterPro" id="IPR036457">
    <property type="entry name" value="PPM-type-like_dom_sf"/>
</dbReference>
<evidence type="ECO:0000256" key="2">
    <source>
        <dbReference type="ARBA" id="ARBA00006702"/>
    </source>
</evidence>
<keyword evidence="3 4" id="KW-0904">Protein phosphatase</keyword>
<accession>A0A8T0A362</accession>
<evidence type="ECO:0000259" key="5">
    <source>
        <dbReference type="PROSITE" id="PS51746"/>
    </source>
</evidence>
<evidence type="ECO:0000256" key="4">
    <source>
        <dbReference type="RuleBase" id="RU366020"/>
    </source>
</evidence>
<comment type="caution">
    <text evidence="6">The sequence shown here is derived from an EMBL/GenBank/DDBJ whole genome shotgun (WGS) entry which is preliminary data.</text>
</comment>
<gene>
    <name evidence="6" type="ORF">Mgra_00000678</name>
</gene>
<comment type="cofactor">
    <cofactor evidence="4">
        <name>Mn(2+)</name>
        <dbReference type="ChEBI" id="CHEBI:29035"/>
    </cofactor>
</comment>
<evidence type="ECO:0000313" key="6">
    <source>
        <dbReference type="EMBL" id="KAF7639756.1"/>
    </source>
</evidence>